<evidence type="ECO:0000259" key="9">
    <source>
        <dbReference type="Pfam" id="PF01583"/>
    </source>
</evidence>
<dbReference type="InterPro" id="IPR059117">
    <property type="entry name" value="APS_kinase_dom"/>
</dbReference>
<dbReference type="GO" id="GO:0010134">
    <property type="term" value="P:sulfate assimilation via adenylyl sulfate reduction"/>
    <property type="evidence" value="ECO:0007669"/>
    <property type="project" value="TreeGrafter"/>
</dbReference>
<dbReference type="Gene3D" id="3.40.50.300">
    <property type="entry name" value="P-loop containing nucleotide triphosphate hydrolases"/>
    <property type="match status" value="1"/>
</dbReference>
<dbReference type="HAMAP" id="MF_00065">
    <property type="entry name" value="Adenylyl_sulf_kinase"/>
    <property type="match status" value="1"/>
</dbReference>
<comment type="catalytic activity">
    <reaction evidence="1 7 8">
        <text>adenosine 5'-phosphosulfate + ATP = 3'-phosphoadenylyl sulfate + ADP + H(+)</text>
        <dbReference type="Rhea" id="RHEA:24152"/>
        <dbReference type="ChEBI" id="CHEBI:15378"/>
        <dbReference type="ChEBI" id="CHEBI:30616"/>
        <dbReference type="ChEBI" id="CHEBI:58243"/>
        <dbReference type="ChEBI" id="CHEBI:58339"/>
        <dbReference type="ChEBI" id="CHEBI:456216"/>
        <dbReference type="EC" id="2.7.1.25"/>
    </reaction>
</comment>
<evidence type="ECO:0000256" key="3">
    <source>
        <dbReference type="ARBA" id="ARBA00012121"/>
    </source>
</evidence>
<dbReference type="GO" id="GO:0005524">
    <property type="term" value="F:ATP binding"/>
    <property type="evidence" value="ECO:0007669"/>
    <property type="project" value="UniProtKB-UniRule"/>
</dbReference>
<dbReference type="GO" id="GO:0070814">
    <property type="term" value="P:hydrogen sulfide biosynthetic process"/>
    <property type="evidence" value="ECO:0007669"/>
    <property type="project" value="UniProtKB-UniRule"/>
</dbReference>
<gene>
    <name evidence="7 10" type="primary">cysC</name>
    <name evidence="10" type="ORF">EVS84_17955</name>
</gene>
<dbReference type="SUPFAM" id="SSF52540">
    <property type="entry name" value="P-loop containing nucleoside triphosphate hydrolases"/>
    <property type="match status" value="1"/>
</dbReference>
<dbReference type="InterPro" id="IPR002891">
    <property type="entry name" value="APS"/>
</dbReference>
<dbReference type="GO" id="GO:0019379">
    <property type="term" value="P:sulfate assimilation, phosphoadenylyl sulfate reduction by phosphoadenylyl-sulfate reductase (thioredoxin)"/>
    <property type="evidence" value="ECO:0007669"/>
    <property type="project" value="TreeGrafter"/>
</dbReference>
<dbReference type="EC" id="2.7.1.25" evidence="3 7"/>
<feature type="binding site" evidence="7">
    <location>
        <begin position="39"/>
        <end position="46"/>
    </location>
    <ligand>
        <name>ATP</name>
        <dbReference type="ChEBI" id="CHEBI:30616"/>
    </ligand>
</feature>
<dbReference type="Pfam" id="PF01583">
    <property type="entry name" value="APS_kinase"/>
    <property type="match status" value="1"/>
</dbReference>
<evidence type="ECO:0000256" key="1">
    <source>
        <dbReference type="ARBA" id="ARBA00001823"/>
    </source>
</evidence>
<sequence length="203" mass="22197">MTSEKNSVPENVVLHPTQVAPSDRERAVAQKPFTIWFTGLSGSGKSTLAFAIEKKLIESGKPAFVLDGDNVRHGLCSDLGFSAEDRSENIRRIAEVARLMNDAGITVMVACISPTRVSREKARSIIGDERFLEVYLNTPLDVCERLDPKGLYRKARAGLIPEFTGISAPYEVPESPALVFDASQMSVSACVEEIVSKANGLWR</sequence>
<evidence type="ECO:0000256" key="7">
    <source>
        <dbReference type="HAMAP-Rule" id="MF_00065"/>
    </source>
</evidence>
<comment type="pathway">
    <text evidence="2 7 8">Sulfur metabolism; hydrogen sulfide biosynthesis; sulfite from sulfate: step 2/3.</text>
</comment>
<dbReference type="PANTHER" id="PTHR42700">
    <property type="entry name" value="SULFATE ADENYLYLTRANSFERASE"/>
    <property type="match status" value="1"/>
</dbReference>
<keyword evidence="7 8" id="KW-0418">Kinase</keyword>
<dbReference type="CDD" id="cd02027">
    <property type="entry name" value="APSK"/>
    <property type="match status" value="1"/>
</dbReference>
<proteinExistence type="inferred from homology"/>
<keyword evidence="6 7" id="KW-0067">ATP-binding</keyword>
<name>A0A4V1WHE1_9PSED</name>
<organism evidence="10 11">
    <name type="scientific">Pseudomonas koreensis</name>
    <dbReference type="NCBI Taxonomy" id="198620"/>
    <lineage>
        <taxon>Bacteria</taxon>
        <taxon>Pseudomonadati</taxon>
        <taxon>Pseudomonadota</taxon>
        <taxon>Gammaproteobacteria</taxon>
        <taxon>Pseudomonadales</taxon>
        <taxon>Pseudomonadaceae</taxon>
        <taxon>Pseudomonas</taxon>
    </lineage>
</organism>
<comment type="caution">
    <text evidence="10">The sequence shown here is derived from an EMBL/GenBank/DDBJ whole genome shotgun (WGS) entry which is preliminary data.</text>
</comment>
<keyword evidence="5 7" id="KW-0547">Nucleotide-binding</keyword>
<feature type="active site" description="Phosphoserine intermediate" evidence="7">
    <location>
        <position position="113"/>
    </location>
</feature>
<dbReference type="RefSeq" id="WP_129999217.1">
    <property type="nucleotide sequence ID" value="NZ_SEUB01000006.1"/>
</dbReference>
<evidence type="ECO:0000256" key="8">
    <source>
        <dbReference type="RuleBase" id="RU004347"/>
    </source>
</evidence>
<reference evidence="10 11" key="1">
    <citation type="submission" date="2019-02" db="EMBL/GenBank/DDBJ databases">
        <title>Genome of Pseudomonas korensis isolated from heavy metal contaminated environment.</title>
        <authorList>
            <person name="Ayangbenro A.S."/>
            <person name="Babalola O."/>
        </authorList>
    </citation>
    <scope>NUCLEOTIDE SEQUENCE [LARGE SCALE GENOMIC DNA]</scope>
    <source>
        <strain evidence="10 11">AB36</strain>
    </source>
</reference>
<dbReference type="NCBIfam" id="TIGR00455">
    <property type="entry name" value="apsK"/>
    <property type="match status" value="1"/>
</dbReference>
<dbReference type="InterPro" id="IPR050512">
    <property type="entry name" value="Sulf_AdTrans/APS_kinase"/>
</dbReference>
<comment type="similarity">
    <text evidence="7 8">Belongs to the APS kinase family.</text>
</comment>
<dbReference type="PANTHER" id="PTHR42700:SF1">
    <property type="entry name" value="SULFATE ADENYLYLTRANSFERASE"/>
    <property type="match status" value="1"/>
</dbReference>
<evidence type="ECO:0000313" key="11">
    <source>
        <dbReference type="Proteomes" id="UP000291107"/>
    </source>
</evidence>
<dbReference type="InterPro" id="IPR027417">
    <property type="entry name" value="P-loop_NTPase"/>
</dbReference>
<evidence type="ECO:0000256" key="5">
    <source>
        <dbReference type="ARBA" id="ARBA00022741"/>
    </source>
</evidence>
<dbReference type="NCBIfam" id="NF003013">
    <property type="entry name" value="PRK03846.1"/>
    <property type="match status" value="1"/>
</dbReference>
<dbReference type="GO" id="GO:0005737">
    <property type="term" value="C:cytoplasm"/>
    <property type="evidence" value="ECO:0007669"/>
    <property type="project" value="TreeGrafter"/>
</dbReference>
<keyword evidence="4 7" id="KW-0808">Transferase</keyword>
<protein>
    <recommendedName>
        <fullName evidence="3 7">Adenylyl-sulfate kinase</fullName>
        <ecNumber evidence="3 7">2.7.1.25</ecNumber>
    </recommendedName>
    <alternativeName>
        <fullName evidence="7">APS kinase</fullName>
    </alternativeName>
    <alternativeName>
        <fullName evidence="7">ATP adenosine-5'-phosphosulfate 3'-phosphotransferase</fullName>
    </alternativeName>
    <alternativeName>
        <fullName evidence="7">Adenosine-5'-phosphosulfate kinase</fullName>
    </alternativeName>
</protein>
<dbReference type="GO" id="GO:0004781">
    <property type="term" value="F:sulfate adenylyltransferase (ATP) activity"/>
    <property type="evidence" value="ECO:0007669"/>
    <property type="project" value="TreeGrafter"/>
</dbReference>
<evidence type="ECO:0000256" key="4">
    <source>
        <dbReference type="ARBA" id="ARBA00022679"/>
    </source>
</evidence>
<dbReference type="EMBL" id="SEUB01000006">
    <property type="protein sequence ID" value="RYM40369.1"/>
    <property type="molecule type" value="Genomic_DNA"/>
</dbReference>
<accession>A0A4V1WHE1</accession>
<dbReference type="Proteomes" id="UP000291107">
    <property type="component" value="Unassembled WGS sequence"/>
</dbReference>
<comment type="function">
    <text evidence="7 8">Catalyzes the synthesis of activated sulfate.</text>
</comment>
<evidence type="ECO:0000313" key="10">
    <source>
        <dbReference type="EMBL" id="RYM40369.1"/>
    </source>
</evidence>
<evidence type="ECO:0000256" key="6">
    <source>
        <dbReference type="ARBA" id="ARBA00022840"/>
    </source>
</evidence>
<keyword evidence="7" id="KW-0597">Phosphoprotein</keyword>
<dbReference type="GO" id="GO:0004020">
    <property type="term" value="F:adenylylsulfate kinase activity"/>
    <property type="evidence" value="ECO:0007669"/>
    <property type="project" value="UniProtKB-UniRule"/>
</dbReference>
<dbReference type="UniPathway" id="UPA00140">
    <property type="reaction ID" value="UER00205"/>
</dbReference>
<feature type="domain" description="APS kinase" evidence="9">
    <location>
        <begin position="32"/>
        <end position="180"/>
    </location>
</feature>
<dbReference type="AlphaFoldDB" id="A0A4V1WHE1"/>
<evidence type="ECO:0000256" key="2">
    <source>
        <dbReference type="ARBA" id="ARBA00004806"/>
    </source>
</evidence>